<organism evidence="2 3">
    <name type="scientific">Aurantiacibacter atlanticus</name>
    <dbReference type="NCBI Taxonomy" id="1648404"/>
    <lineage>
        <taxon>Bacteria</taxon>
        <taxon>Pseudomonadati</taxon>
        <taxon>Pseudomonadota</taxon>
        <taxon>Alphaproteobacteria</taxon>
        <taxon>Sphingomonadales</taxon>
        <taxon>Erythrobacteraceae</taxon>
        <taxon>Aurantiacibacter</taxon>
    </lineage>
</organism>
<name>A0A168M1D7_9SPHN</name>
<gene>
    <name evidence="2" type="ORF">CP97_14719</name>
</gene>
<feature type="region of interest" description="Disordered" evidence="1">
    <location>
        <begin position="1"/>
        <end position="22"/>
    </location>
</feature>
<dbReference type="KEGG" id="ery:CP97_14719"/>
<dbReference type="EMBL" id="CP011310">
    <property type="protein sequence ID" value="ANC50405.1"/>
    <property type="molecule type" value="Genomic_DNA"/>
</dbReference>
<evidence type="ECO:0000256" key="1">
    <source>
        <dbReference type="SAM" id="MobiDB-lite"/>
    </source>
</evidence>
<evidence type="ECO:0000313" key="3">
    <source>
        <dbReference type="Proteomes" id="UP000059113"/>
    </source>
</evidence>
<evidence type="ECO:0000313" key="2">
    <source>
        <dbReference type="EMBL" id="ANC50405.1"/>
    </source>
</evidence>
<feature type="compositionally biased region" description="Polar residues" evidence="1">
    <location>
        <begin position="9"/>
        <end position="19"/>
    </location>
</feature>
<dbReference type="Proteomes" id="UP000059113">
    <property type="component" value="Chromosome"/>
</dbReference>
<proteinExistence type="predicted"/>
<accession>A0A168M1D7</accession>
<keyword evidence="3" id="KW-1185">Reference proteome</keyword>
<protein>
    <submittedName>
        <fullName evidence="2">Uncharacterized protein</fullName>
    </submittedName>
</protein>
<sequence>MEMKEGGNSHPSFPISSHVSGRDFDSIFPRLIVETIRFIS</sequence>
<reference evidence="3" key="2">
    <citation type="submission" date="2015-04" db="EMBL/GenBank/DDBJ databases">
        <title>The complete genome sequence of Erythrobacter sp. s21-N3.</title>
        <authorList>
            <person name="Zhuang L."/>
            <person name="Liu Y."/>
            <person name="Shao Z."/>
        </authorList>
    </citation>
    <scope>NUCLEOTIDE SEQUENCE [LARGE SCALE GENOMIC DNA]</scope>
    <source>
        <strain evidence="3">s21-N3</strain>
    </source>
</reference>
<dbReference type="AlphaFoldDB" id="A0A168M1D7"/>
<dbReference type="STRING" id="1648404.CP97_14719"/>
<reference evidence="2 3" key="1">
    <citation type="journal article" date="2015" name="Int. J. Syst. Evol. Microbiol.">
        <title>Erythrobacter atlanticus sp. nov., a bacterium from ocean sediment able to degrade polycyclic aromatic hydrocarbons.</title>
        <authorList>
            <person name="Zhuang L."/>
            <person name="Liu Y."/>
            <person name="Wang L."/>
            <person name="Wang W."/>
            <person name="Shao Z."/>
        </authorList>
    </citation>
    <scope>NUCLEOTIDE SEQUENCE [LARGE SCALE GENOMIC DNA]</scope>
    <source>
        <strain evidence="3">s21-N3</strain>
    </source>
</reference>